<dbReference type="Proteomes" id="UP001419268">
    <property type="component" value="Unassembled WGS sequence"/>
</dbReference>
<reference evidence="15 16" key="1">
    <citation type="submission" date="2024-01" db="EMBL/GenBank/DDBJ databases">
        <title>Genome assemblies of Stephania.</title>
        <authorList>
            <person name="Yang L."/>
        </authorList>
    </citation>
    <scope>NUCLEOTIDE SEQUENCE [LARGE SCALE GENOMIC DNA]</scope>
    <source>
        <strain evidence="15">JXDWG</strain>
        <tissue evidence="15">Leaf</tissue>
    </source>
</reference>
<dbReference type="PANTHER" id="PTHR27002:SF814">
    <property type="entry name" value="CYSTEINE-RICH RECEPTOR-LIKE PROTEIN KINASE 10"/>
    <property type="match status" value="1"/>
</dbReference>
<dbReference type="SMART" id="SM00220">
    <property type="entry name" value="S_TKc"/>
    <property type="match status" value="1"/>
</dbReference>
<protein>
    <recommendedName>
        <fullName evidence="1">non-specific serine/threonine protein kinase</fullName>
        <ecNumber evidence="1">2.7.11.1</ecNumber>
    </recommendedName>
</protein>
<evidence type="ECO:0000259" key="14">
    <source>
        <dbReference type="PROSITE" id="PS50011"/>
    </source>
</evidence>
<dbReference type="PROSITE" id="PS00108">
    <property type="entry name" value="PROTEIN_KINASE_ST"/>
    <property type="match status" value="1"/>
</dbReference>
<evidence type="ECO:0000256" key="1">
    <source>
        <dbReference type="ARBA" id="ARBA00012513"/>
    </source>
</evidence>
<organism evidence="15 16">
    <name type="scientific">Stephania cephalantha</name>
    <dbReference type="NCBI Taxonomy" id="152367"/>
    <lineage>
        <taxon>Eukaryota</taxon>
        <taxon>Viridiplantae</taxon>
        <taxon>Streptophyta</taxon>
        <taxon>Embryophyta</taxon>
        <taxon>Tracheophyta</taxon>
        <taxon>Spermatophyta</taxon>
        <taxon>Magnoliopsida</taxon>
        <taxon>Ranunculales</taxon>
        <taxon>Menispermaceae</taxon>
        <taxon>Menispermoideae</taxon>
        <taxon>Cissampelideae</taxon>
        <taxon>Stephania</taxon>
    </lineage>
</organism>
<evidence type="ECO:0000256" key="5">
    <source>
        <dbReference type="ARBA" id="ARBA00022741"/>
    </source>
</evidence>
<name>A0AAP0HM20_9MAGN</name>
<dbReference type="GO" id="GO:0004674">
    <property type="term" value="F:protein serine/threonine kinase activity"/>
    <property type="evidence" value="ECO:0007669"/>
    <property type="project" value="UniProtKB-KW"/>
</dbReference>
<dbReference type="CDD" id="cd14066">
    <property type="entry name" value="STKc_IRAK"/>
    <property type="match status" value="1"/>
</dbReference>
<accession>A0AAP0HM20</accession>
<dbReference type="InterPro" id="IPR000719">
    <property type="entry name" value="Prot_kinase_dom"/>
</dbReference>
<evidence type="ECO:0000256" key="13">
    <source>
        <dbReference type="SAM" id="Phobius"/>
    </source>
</evidence>
<dbReference type="Gene3D" id="3.30.200.20">
    <property type="entry name" value="Phosphorylase Kinase, domain 1"/>
    <property type="match status" value="1"/>
</dbReference>
<keyword evidence="7" id="KW-0067">ATP-binding</keyword>
<evidence type="ECO:0000256" key="10">
    <source>
        <dbReference type="ARBA" id="ARBA00047899"/>
    </source>
</evidence>
<proteinExistence type="predicted"/>
<dbReference type="PANTHER" id="PTHR27002">
    <property type="entry name" value="RECEPTOR-LIKE SERINE/THREONINE-PROTEIN KINASE SD1-8"/>
    <property type="match status" value="1"/>
</dbReference>
<evidence type="ECO:0000256" key="11">
    <source>
        <dbReference type="ARBA" id="ARBA00048679"/>
    </source>
</evidence>
<keyword evidence="5" id="KW-0547">Nucleotide-binding</keyword>
<gene>
    <name evidence="15" type="ORF">Scep_028704</name>
</gene>
<keyword evidence="4" id="KW-0732">Signal</keyword>
<keyword evidence="6" id="KW-0418">Kinase</keyword>
<dbReference type="AlphaFoldDB" id="A0AAP0HM20"/>
<evidence type="ECO:0000256" key="12">
    <source>
        <dbReference type="SAM" id="MobiDB-lite"/>
    </source>
</evidence>
<dbReference type="GO" id="GO:0005524">
    <property type="term" value="F:ATP binding"/>
    <property type="evidence" value="ECO:0007669"/>
    <property type="project" value="UniProtKB-KW"/>
</dbReference>
<keyword evidence="3" id="KW-0808">Transferase</keyword>
<keyword evidence="9" id="KW-0325">Glycoprotein</keyword>
<dbReference type="SUPFAM" id="SSF56112">
    <property type="entry name" value="Protein kinase-like (PK-like)"/>
    <property type="match status" value="1"/>
</dbReference>
<dbReference type="PROSITE" id="PS50011">
    <property type="entry name" value="PROTEIN_KINASE_DOM"/>
    <property type="match status" value="1"/>
</dbReference>
<feature type="domain" description="Protein kinase" evidence="14">
    <location>
        <begin position="107"/>
        <end position="393"/>
    </location>
</feature>
<dbReference type="InterPro" id="IPR008271">
    <property type="entry name" value="Ser/Thr_kinase_AS"/>
</dbReference>
<comment type="catalytic activity">
    <reaction evidence="11">
        <text>L-seryl-[protein] + ATP = O-phospho-L-seryl-[protein] + ADP + H(+)</text>
        <dbReference type="Rhea" id="RHEA:17989"/>
        <dbReference type="Rhea" id="RHEA-COMP:9863"/>
        <dbReference type="Rhea" id="RHEA-COMP:11604"/>
        <dbReference type="ChEBI" id="CHEBI:15378"/>
        <dbReference type="ChEBI" id="CHEBI:29999"/>
        <dbReference type="ChEBI" id="CHEBI:30616"/>
        <dbReference type="ChEBI" id="CHEBI:83421"/>
        <dbReference type="ChEBI" id="CHEBI:456216"/>
        <dbReference type="EC" id="2.7.11.1"/>
    </reaction>
</comment>
<feature type="transmembrane region" description="Helical" evidence="13">
    <location>
        <begin position="48"/>
        <end position="69"/>
    </location>
</feature>
<evidence type="ECO:0000256" key="3">
    <source>
        <dbReference type="ARBA" id="ARBA00022679"/>
    </source>
</evidence>
<keyword evidence="2" id="KW-0723">Serine/threonine-protein kinase</keyword>
<evidence type="ECO:0000256" key="2">
    <source>
        <dbReference type="ARBA" id="ARBA00022527"/>
    </source>
</evidence>
<evidence type="ECO:0000256" key="4">
    <source>
        <dbReference type="ARBA" id="ARBA00022729"/>
    </source>
</evidence>
<dbReference type="InterPro" id="IPR001245">
    <property type="entry name" value="Ser-Thr/Tyr_kinase_cat_dom"/>
</dbReference>
<dbReference type="Pfam" id="PF07714">
    <property type="entry name" value="PK_Tyr_Ser-Thr"/>
    <property type="match status" value="1"/>
</dbReference>
<evidence type="ECO:0000256" key="6">
    <source>
        <dbReference type="ARBA" id="ARBA00022777"/>
    </source>
</evidence>
<dbReference type="FunFam" id="1.10.510.10:FF:001697">
    <property type="entry name" value="Uncharacterized protein"/>
    <property type="match status" value="1"/>
</dbReference>
<evidence type="ECO:0000313" key="15">
    <source>
        <dbReference type="EMBL" id="KAK9089622.1"/>
    </source>
</evidence>
<dbReference type="FunFam" id="3.30.200.20:FF:000195">
    <property type="entry name" value="G-type lectin S-receptor-like serine/threonine-protein kinase"/>
    <property type="match status" value="1"/>
</dbReference>
<dbReference type="GO" id="GO:0005886">
    <property type="term" value="C:plasma membrane"/>
    <property type="evidence" value="ECO:0007669"/>
    <property type="project" value="TreeGrafter"/>
</dbReference>
<evidence type="ECO:0000256" key="8">
    <source>
        <dbReference type="ARBA" id="ARBA00023157"/>
    </source>
</evidence>
<feature type="region of interest" description="Disordered" evidence="12">
    <location>
        <begin position="404"/>
        <end position="427"/>
    </location>
</feature>
<sequence>MKCCKYSRGVLQFGLSCSVRYETYPFFNREPGTSSMGGNKQKGLRTTILASVGAFLGMIGILTISTYYCSKRRKNPTRRERIKRSHDTHEELLQMDLATVKEATNNFSFENKLGEGGFGPVYKGIMRDGKEVAVKRLSQSSGQGHNEFKNEVIVIAELQHKNLVRLLGCCAEGEENLLIYEFMPNTSLDAFLFDTGKQAELDWSKRMNIVNGIARGLVYLHEDSRLKIVHRDLKPSNVLLDHEMNPKISDFGMARIFGTDTSQANTKRVVGTYGYMAPEYAMAGLFSVKSDVFSFGVVLLEIISGKRNKMLQLPECAGSLLTYAWRLWSEDKGLELVDPLLEGSWDASEMLRYIYIGLLCVQANPNDRPTMSTVIFMLGSETAPLPQPKEPAFYVADSFTFESDDQSSLKGRPDSSNDLSITSLIPR</sequence>
<keyword evidence="13" id="KW-0812">Transmembrane</keyword>
<evidence type="ECO:0000256" key="9">
    <source>
        <dbReference type="ARBA" id="ARBA00023180"/>
    </source>
</evidence>
<dbReference type="EC" id="2.7.11.1" evidence="1"/>
<evidence type="ECO:0000313" key="16">
    <source>
        <dbReference type="Proteomes" id="UP001419268"/>
    </source>
</evidence>
<dbReference type="Gene3D" id="1.10.510.10">
    <property type="entry name" value="Transferase(Phosphotransferase) domain 1"/>
    <property type="match status" value="1"/>
</dbReference>
<dbReference type="InterPro" id="IPR011009">
    <property type="entry name" value="Kinase-like_dom_sf"/>
</dbReference>
<dbReference type="EMBL" id="JBBNAG010000012">
    <property type="protein sequence ID" value="KAK9089622.1"/>
    <property type="molecule type" value="Genomic_DNA"/>
</dbReference>
<keyword evidence="13" id="KW-1133">Transmembrane helix</keyword>
<evidence type="ECO:0000256" key="7">
    <source>
        <dbReference type="ARBA" id="ARBA00022840"/>
    </source>
</evidence>
<comment type="caution">
    <text evidence="15">The sequence shown here is derived from an EMBL/GenBank/DDBJ whole genome shotgun (WGS) entry which is preliminary data.</text>
</comment>
<keyword evidence="8" id="KW-1015">Disulfide bond</keyword>
<keyword evidence="16" id="KW-1185">Reference proteome</keyword>
<keyword evidence="13" id="KW-0472">Membrane</keyword>
<feature type="compositionally biased region" description="Polar residues" evidence="12">
    <location>
        <begin position="406"/>
        <end position="427"/>
    </location>
</feature>
<comment type="catalytic activity">
    <reaction evidence="10">
        <text>L-threonyl-[protein] + ATP = O-phospho-L-threonyl-[protein] + ADP + H(+)</text>
        <dbReference type="Rhea" id="RHEA:46608"/>
        <dbReference type="Rhea" id="RHEA-COMP:11060"/>
        <dbReference type="Rhea" id="RHEA-COMP:11605"/>
        <dbReference type="ChEBI" id="CHEBI:15378"/>
        <dbReference type="ChEBI" id="CHEBI:30013"/>
        <dbReference type="ChEBI" id="CHEBI:30616"/>
        <dbReference type="ChEBI" id="CHEBI:61977"/>
        <dbReference type="ChEBI" id="CHEBI:456216"/>
        <dbReference type="EC" id="2.7.11.1"/>
    </reaction>
</comment>